<dbReference type="AlphaFoldDB" id="A0A380K8W5"/>
<name>A0A380K8W5_9STRE</name>
<proteinExistence type="predicted"/>
<dbReference type="Proteomes" id="UP000254924">
    <property type="component" value="Unassembled WGS sequence"/>
</dbReference>
<protein>
    <submittedName>
        <fullName evidence="1">Uncharacterized protein</fullName>
    </submittedName>
</protein>
<reference evidence="1 2" key="1">
    <citation type="submission" date="2018-06" db="EMBL/GenBank/DDBJ databases">
        <authorList>
            <consortium name="Pathogen Informatics"/>
            <person name="Doyle S."/>
        </authorList>
    </citation>
    <scope>NUCLEOTIDE SEQUENCE [LARGE SCALE GENOMIC DNA]</scope>
    <source>
        <strain evidence="1 2">NCTC12224</strain>
    </source>
</reference>
<keyword evidence="2" id="KW-1185">Reference proteome</keyword>
<gene>
    <name evidence="1" type="ORF">NCTC12224_01478</name>
</gene>
<dbReference type="EMBL" id="UHFN01000007">
    <property type="protein sequence ID" value="SUN61463.1"/>
    <property type="molecule type" value="Genomic_DNA"/>
</dbReference>
<sequence length="184" mass="21805">MVEDSKYLQTLIKNVLDNSESKTWELAVTEWEISDVEEDENLEESCICGKEHLRYLFTIKNKLNGNTLYPIGSSCIKKFERDDLKYEVDVKEQLFKLLHAVEENQFLQLSSEYFSRKLLLYLYKIGAFKPTKWNKNDPKNDYQFMLNMFNKRKRSENQDKKVTAIILDSIKPFLQKELAGKVKK</sequence>
<evidence type="ECO:0000313" key="1">
    <source>
        <dbReference type="EMBL" id="SUN61463.1"/>
    </source>
</evidence>
<organism evidence="1 2">
    <name type="scientific">Streptococcus hyointestinalis</name>
    <dbReference type="NCBI Taxonomy" id="1337"/>
    <lineage>
        <taxon>Bacteria</taxon>
        <taxon>Bacillati</taxon>
        <taxon>Bacillota</taxon>
        <taxon>Bacilli</taxon>
        <taxon>Lactobacillales</taxon>
        <taxon>Streptococcaceae</taxon>
        <taxon>Streptococcus</taxon>
    </lineage>
</organism>
<dbReference type="OrthoDB" id="2329767at2"/>
<evidence type="ECO:0000313" key="2">
    <source>
        <dbReference type="Proteomes" id="UP000254924"/>
    </source>
</evidence>
<accession>A0A380K8W5</accession>